<dbReference type="CDD" id="cd23945">
    <property type="entry name" value="PAPS_reductase"/>
    <property type="match status" value="1"/>
</dbReference>
<dbReference type="Proteomes" id="UP001321249">
    <property type="component" value="Unassembled WGS sequence"/>
</dbReference>
<dbReference type="GO" id="GO:0019379">
    <property type="term" value="P:sulfate assimilation, phosphoadenylyl sulfate reduction by phosphoadenylyl-sulfate reductase (thioredoxin)"/>
    <property type="evidence" value="ECO:0007669"/>
    <property type="project" value="UniProtKB-UniRule"/>
</dbReference>
<dbReference type="Pfam" id="PF01507">
    <property type="entry name" value="PAPS_reduct"/>
    <property type="match status" value="1"/>
</dbReference>
<comment type="similarity">
    <text evidence="1 6">Belongs to the PAPS reductase family. CysH subfamily.</text>
</comment>
<reference evidence="9" key="2">
    <citation type="journal article" date="2023" name="Nat. Commun.">
        <title>Cultivation of marine bacteria of the SAR202 clade.</title>
        <authorList>
            <person name="Lim Y."/>
            <person name="Seo J.H."/>
            <person name="Giovannoni S.J."/>
            <person name="Kang I."/>
            <person name="Cho J.C."/>
        </authorList>
    </citation>
    <scope>NUCLEOTIDE SEQUENCE</scope>
    <source>
        <strain evidence="9">JH1073</strain>
    </source>
</reference>
<dbReference type="EC" id="1.8.4.10" evidence="6"/>
<dbReference type="RefSeq" id="WP_342827116.1">
    <property type="nucleotide sequence ID" value="NZ_CP046146.1"/>
</dbReference>
<sequence length="247" mass="28283">MRQTTPRFTETELAAINEKLEADSTEDILQWVDETFGNTAAQMSSFGLEDQALFHIYWGVNKNARLMTLDTLRLPTETYSLFDQTKLRYKVDVEFFYPNMDSVAEMVKEKGNNFFYMGRANREFCCGVRKVEPLGRALSTLGAWVTGLRRDQGMDRGSINIVEWDAAHNNYKVNPLANWSFDQVQSFVKENEIPYNELHDKGYPSLGCAPCTRAIEPGEDIRAGRWWWEGDPDAKECGIHVVQALES</sequence>
<evidence type="ECO:0000313" key="10">
    <source>
        <dbReference type="Proteomes" id="UP001219901"/>
    </source>
</evidence>
<evidence type="ECO:0000313" key="8">
    <source>
        <dbReference type="EMBL" id="MDG0868117.1"/>
    </source>
</evidence>
<feature type="binding site" evidence="6">
    <location>
        <position position="211"/>
    </location>
    <ligand>
        <name>[4Fe-4S] cluster</name>
        <dbReference type="ChEBI" id="CHEBI:49883"/>
    </ligand>
</feature>
<feature type="domain" description="Phosphoadenosine phosphosulphate reductase" evidence="7">
    <location>
        <begin position="41"/>
        <end position="214"/>
    </location>
</feature>
<dbReference type="PANTHER" id="PTHR46482">
    <property type="entry name" value="5'-ADENYLYLSULFATE REDUCTASE 3, CHLOROPLASTIC"/>
    <property type="match status" value="1"/>
</dbReference>
<dbReference type="InterPro" id="IPR004511">
    <property type="entry name" value="PAPS/APS_Rdtase"/>
</dbReference>
<reference evidence="10 11" key="1">
    <citation type="submission" date="2019-11" db="EMBL/GenBank/DDBJ databases">
        <authorList>
            <person name="Cho J.-C."/>
        </authorList>
    </citation>
    <scope>NUCLEOTIDE SEQUENCE [LARGE SCALE GENOMIC DNA]</scope>
    <source>
        <strain evidence="9 10">JH1073</strain>
        <strain evidence="8 11">JH702</strain>
    </source>
</reference>
<dbReference type="NCBIfam" id="TIGR00434">
    <property type="entry name" value="cysH"/>
    <property type="match status" value="1"/>
</dbReference>
<evidence type="ECO:0000313" key="11">
    <source>
        <dbReference type="Proteomes" id="UP001321249"/>
    </source>
</evidence>
<feature type="binding site" evidence="6">
    <location>
        <position position="125"/>
    </location>
    <ligand>
        <name>[4Fe-4S] cluster</name>
        <dbReference type="ChEBI" id="CHEBI:49883"/>
    </ligand>
</feature>
<protein>
    <recommendedName>
        <fullName evidence="6">Adenosine 5'-phosphosulfate reductase</fullName>
        <shortName evidence="6">APS reductase</shortName>
        <ecNumber evidence="6">1.8.4.10</ecNumber>
    </recommendedName>
    <alternativeName>
        <fullName evidence="6">5'-adenylylsulfate reductase</fullName>
    </alternativeName>
    <alternativeName>
        <fullName evidence="6">Thioredoxin-dependent 5'-adenylylsulfate reductase</fullName>
    </alternativeName>
</protein>
<gene>
    <name evidence="6" type="primary">cysH</name>
    <name evidence="8" type="ORF">GKO46_13715</name>
    <name evidence="9" type="ORF">GKO48_03290</name>
</gene>
<dbReference type="GO" id="GO:0070814">
    <property type="term" value="P:hydrogen sulfide biosynthetic process"/>
    <property type="evidence" value="ECO:0007669"/>
    <property type="project" value="UniProtKB-UniRule"/>
</dbReference>
<keyword evidence="2 6" id="KW-0479">Metal-binding</keyword>
<comment type="pathway">
    <text evidence="6">Sulfur metabolism; hydrogen sulfide biosynthesis; sulfite from sulfate.</text>
</comment>
<dbReference type="PANTHER" id="PTHR46482:SF9">
    <property type="entry name" value="5'-ADENYLYLSULFATE REDUCTASE 1, CHLOROPLASTIC"/>
    <property type="match status" value="1"/>
</dbReference>
<proteinExistence type="inferred from homology"/>
<keyword evidence="5 6" id="KW-0411">Iron-sulfur</keyword>
<evidence type="ECO:0000259" key="7">
    <source>
        <dbReference type="Pfam" id="PF01507"/>
    </source>
</evidence>
<evidence type="ECO:0000256" key="4">
    <source>
        <dbReference type="ARBA" id="ARBA00023004"/>
    </source>
</evidence>
<dbReference type="GO" id="GO:0043866">
    <property type="term" value="F:adenylyl-sulfate reductase (thioredoxin) activity"/>
    <property type="evidence" value="ECO:0007669"/>
    <property type="project" value="UniProtKB-EC"/>
</dbReference>
<evidence type="ECO:0000256" key="1">
    <source>
        <dbReference type="ARBA" id="ARBA00009732"/>
    </source>
</evidence>
<comment type="catalytic activity">
    <reaction evidence="6">
        <text>[thioredoxin]-disulfide + sulfite + AMP + 2 H(+) = adenosine 5'-phosphosulfate + [thioredoxin]-dithiol</text>
        <dbReference type="Rhea" id="RHEA:21976"/>
        <dbReference type="Rhea" id="RHEA-COMP:10698"/>
        <dbReference type="Rhea" id="RHEA-COMP:10700"/>
        <dbReference type="ChEBI" id="CHEBI:15378"/>
        <dbReference type="ChEBI" id="CHEBI:17359"/>
        <dbReference type="ChEBI" id="CHEBI:29950"/>
        <dbReference type="ChEBI" id="CHEBI:50058"/>
        <dbReference type="ChEBI" id="CHEBI:58243"/>
        <dbReference type="ChEBI" id="CHEBI:456215"/>
        <dbReference type="EC" id="1.8.4.10"/>
    </reaction>
</comment>
<dbReference type="Gene3D" id="3.40.50.620">
    <property type="entry name" value="HUPs"/>
    <property type="match status" value="1"/>
</dbReference>
<dbReference type="EMBL" id="CP046147">
    <property type="protein sequence ID" value="WFG38670.1"/>
    <property type="molecule type" value="Genomic_DNA"/>
</dbReference>
<keyword evidence="6" id="KW-0963">Cytoplasm</keyword>
<dbReference type="NCBIfam" id="NF002537">
    <property type="entry name" value="PRK02090.1"/>
    <property type="match status" value="1"/>
</dbReference>
<evidence type="ECO:0000313" key="9">
    <source>
        <dbReference type="EMBL" id="WFG38670.1"/>
    </source>
</evidence>
<name>A0AAJ5ZG28_9CHLR</name>
<dbReference type="AlphaFoldDB" id="A0AAJ5ZG28"/>
<dbReference type="InterPro" id="IPR014729">
    <property type="entry name" value="Rossmann-like_a/b/a_fold"/>
</dbReference>
<comment type="function">
    <text evidence="6">Catalyzes the formation of sulfite from adenosine 5'-phosphosulfate (APS) using thioredoxin as an electron donor.</text>
</comment>
<keyword evidence="4 6" id="KW-0408">Iron</keyword>
<dbReference type="SUPFAM" id="SSF52402">
    <property type="entry name" value="Adenine nucleotide alpha hydrolases-like"/>
    <property type="match status" value="1"/>
</dbReference>
<dbReference type="GO" id="GO:0004604">
    <property type="term" value="F:phosphoadenylyl-sulfate reductase (thioredoxin) activity"/>
    <property type="evidence" value="ECO:0007669"/>
    <property type="project" value="UniProtKB-UniRule"/>
</dbReference>
<dbReference type="GO" id="GO:0046872">
    <property type="term" value="F:metal ion binding"/>
    <property type="evidence" value="ECO:0007669"/>
    <property type="project" value="UniProtKB-KW"/>
</dbReference>
<accession>A0AAJ5ZG28</accession>
<evidence type="ECO:0000256" key="2">
    <source>
        <dbReference type="ARBA" id="ARBA00022723"/>
    </source>
</evidence>
<feature type="binding site" evidence="6">
    <location>
        <position position="208"/>
    </location>
    <ligand>
        <name>[4Fe-4S] cluster</name>
        <dbReference type="ChEBI" id="CHEBI:49883"/>
    </ligand>
</feature>
<dbReference type="EMBL" id="WMBE01000007">
    <property type="protein sequence ID" value="MDG0868117.1"/>
    <property type="molecule type" value="Genomic_DNA"/>
</dbReference>
<dbReference type="PIRSF" id="PIRSF000857">
    <property type="entry name" value="PAPS_reductase"/>
    <property type="match status" value="1"/>
</dbReference>
<dbReference type="GO" id="GO:0005737">
    <property type="term" value="C:cytoplasm"/>
    <property type="evidence" value="ECO:0007669"/>
    <property type="project" value="UniProtKB-SubCell"/>
</dbReference>
<dbReference type="Proteomes" id="UP001219901">
    <property type="component" value="Chromosome"/>
</dbReference>
<comment type="cofactor">
    <cofactor evidence="6">
        <name>[4Fe-4S] cluster</name>
        <dbReference type="ChEBI" id="CHEBI:49883"/>
    </cofactor>
    <text evidence="6">Binds 1 [4Fe-4S] cluster per subunit.</text>
</comment>
<feature type="active site" description="Nucleophile; cysteine thiosulfonate intermediate" evidence="6">
    <location>
        <position position="237"/>
    </location>
</feature>
<organism evidence="9 10">
    <name type="scientific">Candidatus Lucifugimonas marina</name>
    <dbReference type="NCBI Taxonomy" id="3038979"/>
    <lineage>
        <taxon>Bacteria</taxon>
        <taxon>Bacillati</taxon>
        <taxon>Chloroflexota</taxon>
        <taxon>Dehalococcoidia</taxon>
        <taxon>SAR202 cluster</taxon>
        <taxon>Candidatus Lucifugimonadales</taxon>
        <taxon>Candidatus Lucifugimonadaceae</taxon>
        <taxon>Candidatus Lucifugimonas</taxon>
    </lineage>
</organism>
<dbReference type="HAMAP" id="MF_00063">
    <property type="entry name" value="CysH"/>
    <property type="match status" value="1"/>
</dbReference>
<feature type="binding site" evidence="6">
    <location>
        <position position="126"/>
    </location>
    <ligand>
        <name>[4Fe-4S] cluster</name>
        <dbReference type="ChEBI" id="CHEBI:49883"/>
    </ligand>
</feature>
<keyword evidence="10" id="KW-1185">Reference proteome</keyword>
<evidence type="ECO:0000256" key="6">
    <source>
        <dbReference type="HAMAP-Rule" id="MF_00063"/>
    </source>
</evidence>
<evidence type="ECO:0000256" key="5">
    <source>
        <dbReference type="ARBA" id="ARBA00023014"/>
    </source>
</evidence>
<reference evidence="10" key="3">
    <citation type="submission" date="2023-06" db="EMBL/GenBank/DDBJ databases">
        <title>Pangenomics reveal diversification of enzyme families and niche specialization in globally abundant SAR202 bacteria.</title>
        <authorList>
            <person name="Saw J.H.W."/>
        </authorList>
    </citation>
    <scope>NUCLEOTIDE SEQUENCE [LARGE SCALE GENOMIC DNA]</scope>
    <source>
        <strain evidence="10">JH1073</strain>
    </source>
</reference>
<evidence type="ECO:0000256" key="3">
    <source>
        <dbReference type="ARBA" id="ARBA00023002"/>
    </source>
</evidence>
<keyword evidence="3 6" id="KW-0560">Oxidoreductase</keyword>
<comment type="subcellular location">
    <subcellularLocation>
        <location evidence="6">Cytoplasm</location>
    </subcellularLocation>
</comment>
<dbReference type="InterPro" id="IPR002500">
    <property type="entry name" value="PAPS_reduct_dom"/>
</dbReference>
<dbReference type="GO" id="GO:0051539">
    <property type="term" value="F:4 iron, 4 sulfur cluster binding"/>
    <property type="evidence" value="ECO:0007669"/>
    <property type="project" value="UniProtKB-UniRule"/>
</dbReference>